<dbReference type="Proteomes" id="UP000193118">
    <property type="component" value="Unassembled WGS sequence"/>
</dbReference>
<accession>A0A1X3D4U9</accession>
<feature type="active site" description="Proton acceptor" evidence="8">
    <location>
        <position position="69"/>
    </location>
</feature>
<dbReference type="GO" id="GO:0009073">
    <property type="term" value="P:aromatic amino acid family biosynthetic process"/>
    <property type="evidence" value="ECO:0007669"/>
    <property type="project" value="UniProtKB-KW"/>
</dbReference>
<feature type="domain" description="SDH C-terminal" evidence="11">
    <location>
        <begin position="239"/>
        <end position="265"/>
    </location>
</feature>
<proteinExistence type="inferred from homology"/>
<evidence type="ECO:0000259" key="10">
    <source>
        <dbReference type="Pfam" id="PF08501"/>
    </source>
</evidence>
<dbReference type="FunFam" id="3.40.50.10860:FF:000006">
    <property type="entry name" value="Shikimate dehydrogenase (NADP(+))"/>
    <property type="match status" value="1"/>
</dbReference>
<evidence type="ECO:0000256" key="6">
    <source>
        <dbReference type="ARBA" id="ARBA00023141"/>
    </source>
</evidence>
<evidence type="ECO:0000256" key="2">
    <source>
        <dbReference type="ARBA" id="ARBA00012962"/>
    </source>
</evidence>
<dbReference type="InterPro" id="IPR011342">
    <property type="entry name" value="Shikimate_DH"/>
</dbReference>
<feature type="binding site" evidence="8">
    <location>
        <position position="246"/>
    </location>
    <ligand>
        <name>shikimate</name>
        <dbReference type="ChEBI" id="CHEBI:36208"/>
    </ligand>
</feature>
<evidence type="ECO:0000313" key="13">
    <source>
        <dbReference type="Proteomes" id="UP000193118"/>
    </source>
</evidence>
<dbReference type="EMBL" id="MTBO01000033">
    <property type="protein sequence ID" value="OSI14547.1"/>
    <property type="molecule type" value="Genomic_DNA"/>
</dbReference>
<dbReference type="InterPro" id="IPR036291">
    <property type="entry name" value="NAD(P)-bd_dom_sf"/>
</dbReference>
<dbReference type="CDD" id="cd01065">
    <property type="entry name" value="NAD_bind_Shikimate_DH"/>
    <property type="match status" value="1"/>
</dbReference>
<evidence type="ECO:0000256" key="7">
    <source>
        <dbReference type="ARBA" id="ARBA00049442"/>
    </source>
</evidence>
<dbReference type="GO" id="GO:0008652">
    <property type="term" value="P:amino acid biosynthetic process"/>
    <property type="evidence" value="ECO:0007669"/>
    <property type="project" value="UniProtKB-KW"/>
</dbReference>
<organism evidence="12 13">
    <name type="scientific">Neisseria dentiae</name>
    <dbReference type="NCBI Taxonomy" id="194197"/>
    <lineage>
        <taxon>Bacteria</taxon>
        <taxon>Pseudomonadati</taxon>
        <taxon>Pseudomonadota</taxon>
        <taxon>Betaproteobacteria</taxon>
        <taxon>Neisseriales</taxon>
        <taxon>Neisseriaceae</taxon>
        <taxon>Neisseria</taxon>
    </lineage>
</organism>
<keyword evidence="6 8" id="KW-0057">Aromatic amino acid biosynthesis</keyword>
<dbReference type="Pfam" id="PF01488">
    <property type="entry name" value="Shikimate_DH"/>
    <property type="match status" value="1"/>
</dbReference>
<comment type="subunit">
    <text evidence="8">Homodimer.</text>
</comment>
<dbReference type="GO" id="GO:0004764">
    <property type="term" value="F:shikimate 3-dehydrogenase (NADP+) activity"/>
    <property type="evidence" value="ECO:0007669"/>
    <property type="project" value="UniProtKB-UniRule"/>
</dbReference>
<sequence length="272" mass="29106">MAATLPRYAVFGNPIAHSKSPQIHRQFALQEKVRIEYERILAEPGAFAEAAERFFAEGGLGANVTVPFKTDAYDWVSEHSERAEAAGAVNTIIPLGGGRFRGDNTDGVGLVSDITEAQETALKNRRILILGAGGAVRGVVPVLLQQQPADITIANRTETKARELAERFGVRSAPLNGLPAGRFDIIINGTSGGLGGEIPAVAPEVFGICELAYDMVYGAAAQAFLDYARRSGAKKTADGLGMLVGQAAFSYRLWRGFSPDIKPVIRYMKEAV</sequence>
<dbReference type="OrthoDB" id="9776868at2"/>
<dbReference type="GO" id="GO:0019632">
    <property type="term" value="P:shikimate metabolic process"/>
    <property type="evidence" value="ECO:0007669"/>
    <property type="project" value="InterPro"/>
</dbReference>
<feature type="binding site" evidence="8">
    <location>
        <position position="90"/>
    </location>
    <ligand>
        <name>shikimate</name>
        <dbReference type="ChEBI" id="CHEBI:36208"/>
    </ligand>
</feature>
<dbReference type="InterPro" id="IPR046346">
    <property type="entry name" value="Aminoacid_DH-like_N_sf"/>
</dbReference>
<reference evidence="13" key="1">
    <citation type="submission" date="2017-01" db="EMBL/GenBank/DDBJ databases">
        <authorList>
            <person name="Wolfgang W.J."/>
            <person name="Cole J."/>
            <person name="Wroblewski D."/>
            <person name="Mcginnis J."/>
            <person name="Musser K.A."/>
        </authorList>
    </citation>
    <scope>NUCLEOTIDE SEQUENCE [LARGE SCALE GENOMIC DNA]</scope>
    <source>
        <strain evidence="13">DSM 19151</strain>
    </source>
</reference>
<evidence type="ECO:0000256" key="8">
    <source>
        <dbReference type="HAMAP-Rule" id="MF_00222"/>
    </source>
</evidence>
<dbReference type="NCBIfam" id="NF001310">
    <property type="entry name" value="PRK00258.1-2"/>
    <property type="match status" value="1"/>
</dbReference>
<feature type="binding site" evidence="8">
    <location>
        <position position="239"/>
    </location>
    <ligand>
        <name>NADP(+)</name>
        <dbReference type="ChEBI" id="CHEBI:58349"/>
    </ligand>
</feature>
<comment type="pathway">
    <text evidence="1 8">Metabolic intermediate biosynthesis; chorismate biosynthesis; chorismate from D-erythrose 4-phosphate and phosphoenolpyruvate: step 4/7.</text>
</comment>
<dbReference type="SUPFAM" id="SSF51735">
    <property type="entry name" value="NAD(P)-binding Rossmann-fold domains"/>
    <property type="match status" value="1"/>
</dbReference>
<dbReference type="InterPro" id="IPR013708">
    <property type="entry name" value="Shikimate_DH-bd_N"/>
</dbReference>
<feature type="binding site" evidence="8">
    <location>
        <position position="65"/>
    </location>
    <ligand>
        <name>shikimate</name>
        <dbReference type="ChEBI" id="CHEBI:36208"/>
    </ligand>
</feature>
<feature type="binding site" evidence="8">
    <location>
        <position position="81"/>
    </location>
    <ligand>
        <name>NADP(+)</name>
        <dbReference type="ChEBI" id="CHEBI:58349"/>
    </ligand>
</feature>
<dbReference type="STRING" id="194197.BWD09_10265"/>
<evidence type="ECO:0000313" key="12">
    <source>
        <dbReference type="EMBL" id="OSI14547.1"/>
    </source>
</evidence>
<dbReference type="InterPro" id="IPR022893">
    <property type="entry name" value="Shikimate_DH_fam"/>
</dbReference>
<feature type="binding site" evidence="8">
    <location>
        <begin position="155"/>
        <end position="160"/>
    </location>
    <ligand>
        <name>NADP(+)</name>
        <dbReference type="ChEBI" id="CHEBI:58349"/>
    </ligand>
</feature>
<comment type="function">
    <text evidence="8">Involved in the biosynthesis of the chorismate, which leads to the biosynthesis of aromatic amino acids. Catalyzes the reversible NADPH linked reduction of 3-dehydroshikimate (DHSA) to yield shikimate (SA).</text>
</comment>
<dbReference type="AlphaFoldDB" id="A0A1X3D4U9"/>
<feature type="binding site" evidence="8">
    <location>
        <position position="215"/>
    </location>
    <ligand>
        <name>NADP(+)</name>
        <dbReference type="ChEBI" id="CHEBI:58349"/>
    </ligand>
</feature>
<keyword evidence="13" id="KW-1185">Reference proteome</keyword>
<evidence type="ECO:0000256" key="4">
    <source>
        <dbReference type="ARBA" id="ARBA00022857"/>
    </source>
</evidence>
<gene>
    <name evidence="8" type="primary">aroE</name>
    <name evidence="12" type="ORF">BWD09_10265</name>
</gene>
<evidence type="ECO:0000256" key="1">
    <source>
        <dbReference type="ARBA" id="ARBA00004871"/>
    </source>
</evidence>
<dbReference type="GeneID" id="94581579"/>
<keyword evidence="4 8" id="KW-0521">NADP</keyword>
<dbReference type="PANTHER" id="PTHR21089">
    <property type="entry name" value="SHIKIMATE DEHYDROGENASE"/>
    <property type="match status" value="1"/>
</dbReference>
<dbReference type="Pfam" id="PF18317">
    <property type="entry name" value="SDH_C"/>
    <property type="match status" value="1"/>
</dbReference>
<evidence type="ECO:0000256" key="5">
    <source>
        <dbReference type="ARBA" id="ARBA00023002"/>
    </source>
</evidence>
<evidence type="ECO:0000259" key="9">
    <source>
        <dbReference type="Pfam" id="PF01488"/>
    </source>
</evidence>
<dbReference type="SUPFAM" id="SSF53223">
    <property type="entry name" value="Aminoacid dehydrogenase-like, N-terminal domain"/>
    <property type="match status" value="1"/>
</dbReference>
<protein>
    <recommendedName>
        <fullName evidence="2 8">Shikimate dehydrogenase (NADP(+))</fullName>
        <shortName evidence="8">SDH</shortName>
        <ecNumber evidence="2 8">1.1.1.25</ecNumber>
    </recommendedName>
</protein>
<dbReference type="NCBIfam" id="TIGR00507">
    <property type="entry name" value="aroE"/>
    <property type="match status" value="1"/>
</dbReference>
<feature type="domain" description="Shikimate dehydrogenase substrate binding N-terminal" evidence="10">
    <location>
        <begin position="10"/>
        <end position="92"/>
    </location>
</feature>
<comment type="catalytic activity">
    <reaction evidence="7 8">
        <text>shikimate + NADP(+) = 3-dehydroshikimate + NADPH + H(+)</text>
        <dbReference type="Rhea" id="RHEA:17737"/>
        <dbReference type="ChEBI" id="CHEBI:15378"/>
        <dbReference type="ChEBI" id="CHEBI:16630"/>
        <dbReference type="ChEBI" id="CHEBI:36208"/>
        <dbReference type="ChEBI" id="CHEBI:57783"/>
        <dbReference type="ChEBI" id="CHEBI:58349"/>
        <dbReference type="EC" id="1.1.1.25"/>
    </reaction>
</comment>
<dbReference type="InterPro" id="IPR006151">
    <property type="entry name" value="Shikm_DH/Glu-tRNA_Rdtase"/>
</dbReference>
<dbReference type="RefSeq" id="WP_085366728.1">
    <property type="nucleotide sequence ID" value="NZ_CAUJPZ010000013.1"/>
</dbReference>
<dbReference type="UniPathway" id="UPA00053">
    <property type="reaction ID" value="UER00087"/>
</dbReference>
<dbReference type="Gene3D" id="3.40.50.10860">
    <property type="entry name" value="Leucine Dehydrogenase, chain A, domain 1"/>
    <property type="match status" value="1"/>
</dbReference>
<dbReference type="HAMAP" id="MF_00222">
    <property type="entry name" value="Shikimate_DH_AroE"/>
    <property type="match status" value="1"/>
</dbReference>
<dbReference type="Pfam" id="PF08501">
    <property type="entry name" value="Shikimate_dh_N"/>
    <property type="match status" value="1"/>
</dbReference>
<feature type="domain" description="Quinate/shikimate 5-dehydrogenase/glutamyl-tRNA reductase" evidence="9">
    <location>
        <begin position="119"/>
        <end position="191"/>
    </location>
</feature>
<dbReference type="InterPro" id="IPR041121">
    <property type="entry name" value="SDH_C"/>
</dbReference>
<dbReference type="Gene3D" id="3.40.50.720">
    <property type="entry name" value="NAD(P)-binding Rossmann-like Domain"/>
    <property type="match status" value="1"/>
</dbReference>
<dbReference type="PANTHER" id="PTHR21089:SF1">
    <property type="entry name" value="BIFUNCTIONAL 3-DEHYDROQUINATE DEHYDRATASE_SHIKIMATE DEHYDROGENASE, CHLOROPLASTIC"/>
    <property type="match status" value="1"/>
</dbReference>
<dbReference type="GO" id="GO:0005829">
    <property type="term" value="C:cytosol"/>
    <property type="evidence" value="ECO:0007669"/>
    <property type="project" value="TreeGrafter"/>
</dbReference>
<comment type="caution">
    <text evidence="12">The sequence shown here is derived from an EMBL/GenBank/DDBJ whole genome shotgun (WGS) entry which is preliminary data.</text>
</comment>
<comment type="similarity">
    <text evidence="8">Belongs to the shikimate dehydrogenase family.</text>
</comment>
<evidence type="ECO:0000259" key="11">
    <source>
        <dbReference type="Pfam" id="PF18317"/>
    </source>
</evidence>
<dbReference type="GO" id="GO:0050661">
    <property type="term" value="F:NADP binding"/>
    <property type="evidence" value="ECO:0007669"/>
    <property type="project" value="InterPro"/>
</dbReference>
<feature type="binding site" evidence="8">
    <location>
        <position position="106"/>
    </location>
    <ligand>
        <name>shikimate</name>
        <dbReference type="ChEBI" id="CHEBI:36208"/>
    </ligand>
</feature>
<dbReference type="GO" id="GO:0009423">
    <property type="term" value="P:chorismate biosynthetic process"/>
    <property type="evidence" value="ECO:0007669"/>
    <property type="project" value="UniProtKB-UniRule"/>
</dbReference>
<keyword evidence="3 8" id="KW-0028">Amino-acid biosynthesis</keyword>
<name>A0A1X3D4U9_9NEIS</name>
<evidence type="ECO:0000256" key="3">
    <source>
        <dbReference type="ARBA" id="ARBA00022605"/>
    </source>
</evidence>
<feature type="binding site" evidence="8">
    <location>
        <begin position="131"/>
        <end position="135"/>
    </location>
    <ligand>
        <name>NADP(+)</name>
        <dbReference type="ChEBI" id="CHEBI:58349"/>
    </ligand>
</feature>
<feature type="binding site" evidence="8">
    <location>
        <begin position="18"/>
        <end position="20"/>
    </location>
    <ligand>
        <name>shikimate</name>
        <dbReference type="ChEBI" id="CHEBI:36208"/>
    </ligand>
</feature>
<keyword evidence="5 8" id="KW-0560">Oxidoreductase</keyword>
<dbReference type="EC" id="1.1.1.25" evidence="2 8"/>
<feature type="binding site" evidence="8">
    <location>
        <position position="217"/>
    </location>
    <ligand>
        <name>shikimate</name>
        <dbReference type="ChEBI" id="CHEBI:36208"/>
    </ligand>
</feature>